<dbReference type="Gene3D" id="3.40.50.1110">
    <property type="entry name" value="SGNH hydrolase"/>
    <property type="match status" value="1"/>
</dbReference>
<keyword evidence="3" id="KW-1185">Reference proteome</keyword>
<evidence type="ECO:0008006" key="4">
    <source>
        <dbReference type="Google" id="ProtNLM"/>
    </source>
</evidence>
<evidence type="ECO:0000313" key="2">
    <source>
        <dbReference type="EMBL" id="OIJ22352.1"/>
    </source>
</evidence>
<evidence type="ECO:0000313" key="3">
    <source>
        <dbReference type="Proteomes" id="UP000180057"/>
    </source>
</evidence>
<dbReference type="InterPro" id="IPR036514">
    <property type="entry name" value="SGNH_hydro_sf"/>
</dbReference>
<dbReference type="STRING" id="472963.BKP45_06875"/>
<gene>
    <name evidence="2" type="ORF">BKP45_06875</name>
</gene>
<dbReference type="OrthoDB" id="2451965at2"/>
<dbReference type="AlphaFoldDB" id="A0A1S2MC30"/>
<comment type="caution">
    <text evidence="2">The sequence shown here is derived from an EMBL/GenBank/DDBJ whole genome shotgun (WGS) entry which is preliminary data.</text>
</comment>
<keyword evidence="1" id="KW-0175">Coiled coil</keyword>
<feature type="coiled-coil region" evidence="1">
    <location>
        <begin position="26"/>
        <end position="64"/>
    </location>
</feature>
<reference evidence="2 3" key="1">
    <citation type="submission" date="2016-10" db="EMBL/GenBank/DDBJ databases">
        <title>Draft genome sequences of four alkaliphilic bacteria belonging to the Anaerobacillus genus.</title>
        <authorList>
            <person name="Bassil N.M."/>
            <person name="Lloyd J.R."/>
        </authorList>
    </citation>
    <scope>NUCLEOTIDE SEQUENCE [LARGE SCALE GENOMIC DNA]</scope>
    <source>
        <strain evidence="2 3">DSM 22531</strain>
    </source>
</reference>
<protein>
    <recommendedName>
        <fullName evidence="4">SGNH hydrolase-type esterase domain-containing protein</fullName>
    </recommendedName>
</protein>
<sequence length="269" mass="31213">MKKFVLLLLLIIIAGITIFYGRIEYNKKIQQSVFQAQGEMDRYKEELEERQQQEELERQNYILTLAKNMDQQLSDMFVQAIEKGEVIHVVTMGSAALSAEDDELSWPRLVESAVNGRYGTNIIKIDVLSYGRENTFEVVRKGRHLHAAEMNPDIFILEPFIWNDNGYARIVDTLYHVDVIIDAVQSENEDVIVLIQPPNPIYGAGHYINQVNALKDHAKENNLRYIDHWQNWPESTDEALHEFITEESTPNQEGHEIWSDYIIDFFAAK</sequence>
<dbReference type="EMBL" id="MLQS01000001">
    <property type="protein sequence ID" value="OIJ22352.1"/>
    <property type="molecule type" value="Genomic_DNA"/>
</dbReference>
<organism evidence="2 3">
    <name type="scientific">Anaerobacillus alkalidiazotrophicus</name>
    <dbReference type="NCBI Taxonomy" id="472963"/>
    <lineage>
        <taxon>Bacteria</taxon>
        <taxon>Bacillati</taxon>
        <taxon>Bacillota</taxon>
        <taxon>Bacilli</taxon>
        <taxon>Bacillales</taxon>
        <taxon>Bacillaceae</taxon>
        <taxon>Anaerobacillus</taxon>
    </lineage>
</organism>
<accession>A0A1S2MC30</accession>
<evidence type="ECO:0000256" key="1">
    <source>
        <dbReference type="SAM" id="Coils"/>
    </source>
</evidence>
<dbReference type="Proteomes" id="UP000180057">
    <property type="component" value="Unassembled WGS sequence"/>
</dbReference>
<dbReference type="SUPFAM" id="SSF52266">
    <property type="entry name" value="SGNH hydrolase"/>
    <property type="match status" value="1"/>
</dbReference>
<name>A0A1S2MC30_9BACI</name>
<dbReference type="RefSeq" id="WP_071388907.1">
    <property type="nucleotide sequence ID" value="NZ_MLQS01000001.1"/>
</dbReference>
<proteinExistence type="predicted"/>